<dbReference type="KEGG" id="pais:PFX98_12400"/>
<gene>
    <name evidence="4" type="ORF">PFX98_12400</name>
</gene>
<dbReference type="SUPFAM" id="SSF54631">
    <property type="entry name" value="CBS-domain pair"/>
    <property type="match status" value="1"/>
</dbReference>
<dbReference type="InterPro" id="IPR000644">
    <property type="entry name" value="CBS_dom"/>
</dbReference>
<keyword evidence="1 2" id="KW-0129">CBS domain</keyword>
<sequence>MFTVYGLNGRVYSGSLDGVRELAPVQAVARVRAAAAIGRNEQALLPSIVRGLPVPGNDYGRLGRGGERAPRQALAAYAQTQQGQAERQALSLVQELMSREVLSVPVGASVAEAWSLLAQRGYGQAPVLDARQRLVGLISRADLLPLRAFDTPEVFEPQLWKDRLALPVAALMWTPIPSAHLDTPLREVAQLLLDLRLPGLPVVGEGGGVEGFLSRSDLLRAITRQPPLDLWS</sequence>
<evidence type="ECO:0000256" key="1">
    <source>
        <dbReference type="ARBA" id="ARBA00023122"/>
    </source>
</evidence>
<dbReference type="PROSITE" id="PS51371">
    <property type="entry name" value="CBS"/>
    <property type="match status" value="2"/>
</dbReference>
<dbReference type="AlphaFoldDB" id="A0AA95N9D7"/>
<evidence type="ECO:0000259" key="3">
    <source>
        <dbReference type="PROSITE" id="PS51371"/>
    </source>
</evidence>
<protein>
    <submittedName>
        <fullName evidence="4">CBS domain-containing protein</fullName>
    </submittedName>
</protein>
<feature type="domain" description="CBS" evidence="3">
    <location>
        <begin position="97"/>
        <end position="153"/>
    </location>
</feature>
<dbReference type="InterPro" id="IPR046342">
    <property type="entry name" value="CBS_dom_sf"/>
</dbReference>
<organism evidence="4 5">
    <name type="scientific">Paucibacter sediminis</name>
    <dbReference type="NCBI Taxonomy" id="3019553"/>
    <lineage>
        <taxon>Bacteria</taxon>
        <taxon>Pseudomonadati</taxon>
        <taxon>Pseudomonadota</taxon>
        <taxon>Betaproteobacteria</taxon>
        <taxon>Burkholderiales</taxon>
        <taxon>Sphaerotilaceae</taxon>
        <taxon>Roseateles</taxon>
    </lineage>
</organism>
<keyword evidence="5" id="KW-1185">Reference proteome</keyword>
<dbReference type="SMART" id="SM00116">
    <property type="entry name" value="CBS"/>
    <property type="match status" value="2"/>
</dbReference>
<dbReference type="PANTHER" id="PTHR43080">
    <property type="entry name" value="CBS DOMAIN-CONTAINING PROTEIN CBSX3, MITOCHONDRIAL"/>
    <property type="match status" value="1"/>
</dbReference>
<name>A0AA95N9D7_9BURK</name>
<dbReference type="Proteomes" id="UP001177769">
    <property type="component" value="Chromosome"/>
</dbReference>
<accession>A0AA95N9D7</accession>
<feature type="domain" description="CBS" evidence="3">
    <location>
        <begin position="172"/>
        <end position="230"/>
    </location>
</feature>
<evidence type="ECO:0000256" key="2">
    <source>
        <dbReference type="PROSITE-ProRule" id="PRU00703"/>
    </source>
</evidence>
<dbReference type="PANTHER" id="PTHR43080:SF26">
    <property type="entry name" value="REGULATORY PROTEIN"/>
    <property type="match status" value="1"/>
</dbReference>
<dbReference type="Gene3D" id="3.10.580.10">
    <property type="entry name" value="CBS-domain"/>
    <property type="match status" value="1"/>
</dbReference>
<dbReference type="RefSeq" id="WP_285230815.1">
    <property type="nucleotide sequence ID" value="NZ_CP116346.1"/>
</dbReference>
<dbReference type="InterPro" id="IPR051257">
    <property type="entry name" value="Diverse_CBS-Domain"/>
</dbReference>
<dbReference type="Pfam" id="PF00571">
    <property type="entry name" value="CBS"/>
    <property type="match status" value="2"/>
</dbReference>
<reference evidence="4" key="1">
    <citation type="submission" date="2023-01" db="EMBL/GenBank/DDBJ databases">
        <title>Whole genome sequence of Paucibacter sp. S2-9 isolated from pond sediment.</title>
        <authorList>
            <person name="Jung J.Y."/>
        </authorList>
    </citation>
    <scope>NUCLEOTIDE SEQUENCE</scope>
    <source>
        <strain evidence="4">S2-9</strain>
    </source>
</reference>
<dbReference type="EMBL" id="CP116346">
    <property type="protein sequence ID" value="WIT09745.1"/>
    <property type="molecule type" value="Genomic_DNA"/>
</dbReference>
<evidence type="ECO:0000313" key="4">
    <source>
        <dbReference type="EMBL" id="WIT09745.1"/>
    </source>
</evidence>
<proteinExistence type="predicted"/>
<evidence type="ECO:0000313" key="5">
    <source>
        <dbReference type="Proteomes" id="UP001177769"/>
    </source>
</evidence>